<feature type="non-terminal residue" evidence="1">
    <location>
        <position position="72"/>
    </location>
</feature>
<protein>
    <submittedName>
        <fullName evidence="1">Uncharacterized protein</fullName>
    </submittedName>
</protein>
<sequence length="72" mass="8329">METKNKSPKGPMLPTFYNPKFPITETPESSLSLSLKWGGKVFIHNYLAFAIEYNMDLQLTLPELWDLKLRPT</sequence>
<dbReference type="AlphaFoldDB" id="A0A1R3J613"/>
<evidence type="ECO:0000313" key="2">
    <source>
        <dbReference type="Proteomes" id="UP000188268"/>
    </source>
</evidence>
<gene>
    <name evidence="1" type="ORF">CCACVL1_07439</name>
</gene>
<comment type="caution">
    <text evidence="1">The sequence shown here is derived from an EMBL/GenBank/DDBJ whole genome shotgun (WGS) entry which is preliminary data.</text>
</comment>
<keyword evidence="2" id="KW-1185">Reference proteome</keyword>
<evidence type="ECO:0000313" key="1">
    <source>
        <dbReference type="EMBL" id="OMO90240.1"/>
    </source>
</evidence>
<proteinExistence type="predicted"/>
<accession>A0A1R3J613</accession>
<name>A0A1R3J613_COCAP</name>
<dbReference type="Gramene" id="OMO90240">
    <property type="protein sequence ID" value="OMO90240"/>
    <property type="gene ID" value="CCACVL1_07439"/>
</dbReference>
<dbReference type="Proteomes" id="UP000188268">
    <property type="component" value="Unassembled WGS sequence"/>
</dbReference>
<reference evidence="1 2" key="1">
    <citation type="submission" date="2013-09" db="EMBL/GenBank/DDBJ databases">
        <title>Corchorus capsularis genome sequencing.</title>
        <authorList>
            <person name="Alam M."/>
            <person name="Haque M.S."/>
            <person name="Islam M.S."/>
            <person name="Emdad E.M."/>
            <person name="Islam M.M."/>
            <person name="Ahmed B."/>
            <person name="Halim A."/>
            <person name="Hossen Q.M.M."/>
            <person name="Hossain M.Z."/>
            <person name="Ahmed R."/>
            <person name="Khan M.M."/>
            <person name="Islam R."/>
            <person name="Rashid M.M."/>
            <person name="Khan S.A."/>
            <person name="Rahman M.S."/>
            <person name="Alam M."/>
        </authorList>
    </citation>
    <scope>NUCLEOTIDE SEQUENCE [LARGE SCALE GENOMIC DNA]</scope>
    <source>
        <strain evidence="2">cv. CVL-1</strain>
        <tissue evidence="1">Whole seedling</tissue>
    </source>
</reference>
<dbReference type="EMBL" id="AWWV01008483">
    <property type="protein sequence ID" value="OMO90240.1"/>
    <property type="molecule type" value="Genomic_DNA"/>
</dbReference>
<organism evidence="1 2">
    <name type="scientific">Corchorus capsularis</name>
    <name type="common">Jute</name>
    <dbReference type="NCBI Taxonomy" id="210143"/>
    <lineage>
        <taxon>Eukaryota</taxon>
        <taxon>Viridiplantae</taxon>
        <taxon>Streptophyta</taxon>
        <taxon>Embryophyta</taxon>
        <taxon>Tracheophyta</taxon>
        <taxon>Spermatophyta</taxon>
        <taxon>Magnoliopsida</taxon>
        <taxon>eudicotyledons</taxon>
        <taxon>Gunneridae</taxon>
        <taxon>Pentapetalae</taxon>
        <taxon>rosids</taxon>
        <taxon>malvids</taxon>
        <taxon>Malvales</taxon>
        <taxon>Malvaceae</taxon>
        <taxon>Grewioideae</taxon>
        <taxon>Apeibeae</taxon>
        <taxon>Corchorus</taxon>
    </lineage>
</organism>